<evidence type="ECO:0000256" key="1">
    <source>
        <dbReference type="SAM" id="MobiDB-lite"/>
    </source>
</evidence>
<evidence type="ECO:0000313" key="3">
    <source>
        <dbReference type="Proteomes" id="UP000799302"/>
    </source>
</evidence>
<organism evidence="2 3">
    <name type="scientific">Microthyrium microscopicum</name>
    <dbReference type="NCBI Taxonomy" id="703497"/>
    <lineage>
        <taxon>Eukaryota</taxon>
        <taxon>Fungi</taxon>
        <taxon>Dikarya</taxon>
        <taxon>Ascomycota</taxon>
        <taxon>Pezizomycotina</taxon>
        <taxon>Dothideomycetes</taxon>
        <taxon>Dothideomycetes incertae sedis</taxon>
        <taxon>Microthyriales</taxon>
        <taxon>Microthyriaceae</taxon>
        <taxon>Microthyrium</taxon>
    </lineage>
</organism>
<accession>A0A6A6UU68</accession>
<evidence type="ECO:0000313" key="2">
    <source>
        <dbReference type="EMBL" id="KAF2674598.1"/>
    </source>
</evidence>
<sequence>MSDPVTQPQSADAETDGYHSASPSLHDGKLNELDNVPEQSLDFTHYNSDARDYDTDHDYDADSAIDNESLIGDDTRSLNSTVTSYRYEHGRRYHAYKDGAYWVRNFPTWCFDTWNVLFSDLGSPKPKSELEIIRIDMSSESRDIVTRLQNHIERLQYFVKN</sequence>
<reference evidence="2" key="1">
    <citation type="journal article" date="2020" name="Stud. Mycol.">
        <title>101 Dothideomycetes genomes: a test case for predicting lifestyles and emergence of pathogens.</title>
        <authorList>
            <person name="Haridas S."/>
            <person name="Albert R."/>
            <person name="Binder M."/>
            <person name="Bloem J."/>
            <person name="Labutti K."/>
            <person name="Salamov A."/>
            <person name="Andreopoulos B."/>
            <person name="Baker S."/>
            <person name="Barry K."/>
            <person name="Bills G."/>
            <person name="Bluhm B."/>
            <person name="Cannon C."/>
            <person name="Castanera R."/>
            <person name="Culley D."/>
            <person name="Daum C."/>
            <person name="Ezra D."/>
            <person name="Gonzalez J."/>
            <person name="Henrissat B."/>
            <person name="Kuo A."/>
            <person name="Liang C."/>
            <person name="Lipzen A."/>
            <person name="Lutzoni F."/>
            <person name="Magnuson J."/>
            <person name="Mondo S."/>
            <person name="Nolan M."/>
            <person name="Ohm R."/>
            <person name="Pangilinan J."/>
            <person name="Park H.-J."/>
            <person name="Ramirez L."/>
            <person name="Alfaro M."/>
            <person name="Sun H."/>
            <person name="Tritt A."/>
            <person name="Yoshinaga Y."/>
            <person name="Zwiers L.-H."/>
            <person name="Turgeon B."/>
            <person name="Goodwin S."/>
            <person name="Spatafora J."/>
            <person name="Crous P."/>
            <person name="Grigoriev I."/>
        </authorList>
    </citation>
    <scope>NUCLEOTIDE SEQUENCE</scope>
    <source>
        <strain evidence="2">CBS 115976</strain>
    </source>
</reference>
<name>A0A6A6UU68_9PEZI</name>
<dbReference type="OrthoDB" id="2013972at2759"/>
<dbReference type="EMBL" id="MU004230">
    <property type="protein sequence ID" value="KAF2674598.1"/>
    <property type="molecule type" value="Genomic_DNA"/>
</dbReference>
<keyword evidence="3" id="KW-1185">Reference proteome</keyword>
<dbReference type="Proteomes" id="UP000799302">
    <property type="component" value="Unassembled WGS sequence"/>
</dbReference>
<proteinExistence type="predicted"/>
<feature type="compositionally biased region" description="Polar residues" evidence="1">
    <location>
        <begin position="1"/>
        <end position="12"/>
    </location>
</feature>
<feature type="region of interest" description="Disordered" evidence="1">
    <location>
        <begin position="1"/>
        <end position="39"/>
    </location>
</feature>
<gene>
    <name evidence="2" type="ORF">BT63DRAFT_15318</name>
</gene>
<dbReference type="AlphaFoldDB" id="A0A6A6UU68"/>
<protein>
    <submittedName>
        <fullName evidence="2">Uncharacterized protein</fullName>
    </submittedName>
</protein>